<feature type="repeat" description="WD" evidence="12">
    <location>
        <begin position="76"/>
        <end position="109"/>
    </location>
</feature>
<dbReference type="OrthoDB" id="542917at2759"/>
<dbReference type="GO" id="GO:0015031">
    <property type="term" value="P:protein transport"/>
    <property type="evidence" value="ECO:0007669"/>
    <property type="project" value="UniProtKB-KW"/>
</dbReference>
<dbReference type="STRING" id="133383.A0A1R0H4S8"/>
<keyword evidence="9" id="KW-0931">ER-Golgi transport</keyword>
<dbReference type="EMBL" id="LSSL01000621">
    <property type="protein sequence ID" value="OLY84088.1"/>
    <property type="molecule type" value="Genomic_DNA"/>
</dbReference>
<organism evidence="14 15">
    <name type="scientific">Smittium mucronatum</name>
    <dbReference type="NCBI Taxonomy" id="133383"/>
    <lineage>
        <taxon>Eukaryota</taxon>
        <taxon>Fungi</taxon>
        <taxon>Fungi incertae sedis</taxon>
        <taxon>Zoopagomycota</taxon>
        <taxon>Kickxellomycotina</taxon>
        <taxon>Harpellomycetes</taxon>
        <taxon>Harpellales</taxon>
        <taxon>Legeriomycetaceae</taxon>
        <taxon>Smittium</taxon>
    </lineage>
</organism>
<feature type="compositionally biased region" description="Polar residues" evidence="13">
    <location>
        <begin position="986"/>
        <end position="997"/>
    </location>
</feature>
<dbReference type="Gene3D" id="2.130.10.10">
    <property type="entry name" value="YVTN repeat-like/Quinoprotein amine dehydrogenase"/>
    <property type="match status" value="1"/>
</dbReference>
<keyword evidence="10" id="KW-0653">Protein transport</keyword>
<feature type="region of interest" description="Disordered" evidence="13">
    <location>
        <begin position="861"/>
        <end position="1219"/>
    </location>
</feature>
<dbReference type="InterPro" id="IPR001680">
    <property type="entry name" value="WD40_rpt"/>
</dbReference>
<dbReference type="GO" id="GO:0090110">
    <property type="term" value="P:COPII-coated vesicle cargo loading"/>
    <property type="evidence" value="ECO:0007669"/>
    <property type="project" value="TreeGrafter"/>
</dbReference>
<proteinExistence type="inferred from homology"/>
<evidence type="ECO:0000256" key="2">
    <source>
        <dbReference type="ARBA" id="ARBA00009358"/>
    </source>
</evidence>
<keyword evidence="15" id="KW-1185">Reference proteome</keyword>
<evidence type="ECO:0000256" key="12">
    <source>
        <dbReference type="PROSITE-ProRule" id="PRU00221"/>
    </source>
</evidence>
<evidence type="ECO:0000256" key="13">
    <source>
        <dbReference type="SAM" id="MobiDB-lite"/>
    </source>
</evidence>
<keyword evidence="7" id="KW-0677">Repeat</keyword>
<name>A0A1R0H4S8_9FUNG</name>
<dbReference type="Proteomes" id="UP000187455">
    <property type="component" value="Unassembled WGS sequence"/>
</dbReference>
<evidence type="ECO:0000256" key="1">
    <source>
        <dbReference type="ARBA" id="ARBA00004240"/>
    </source>
</evidence>
<dbReference type="Pfam" id="PF00400">
    <property type="entry name" value="WD40"/>
    <property type="match status" value="2"/>
</dbReference>
<feature type="compositionally biased region" description="Polar residues" evidence="13">
    <location>
        <begin position="861"/>
        <end position="887"/>
    </location>
</feature>
<keyword evidence="8" id="KW-0256">Endoplasmic reticulum</keyword>
<evidence type="ECO:0000313" key="14">
    <source>
        <dbReference type="EMBL" id="OLY84088.1"/>
    </source>
</evidence>
<evidence type="ECO:0000256" key="8">
    <source>
        <dbReference type="ARBA" id="ARBA00022824"/>
    </source>
</evidence>
<evidence type="ECO:0000256" key="4">
    <source>
        <dbReference type="ARBA" id="ARBA00021236"/>
    </source>
</evidence>
<sequence length="1332" mass="145957">MVYASLDTTAVMAWSPQADKTVVACGTVAGAMDATFSSSSTLNLYQILGVSSDSPHSTKSLCSIPSPGRVAPLFNSTDHTGAVAGLQFNPFQNNLIASGAANGEILIWDALSDFKSYSPGSRSSRIEDVTDLSWNNQVQQILATSSNSGATSVWDLRNRREVMSLAHSGNLGLDINQGMGSNLGLSRSGVSSVKWHPNSPTQLVTSLDDDKSPLILSWDLRNAKSPTMFFSGHSRGILSLSWSLMDPGLLLSSGKDNRTICWNTETGQILSELPVSNNWVFDVQWNQKNPNFLSTSSFEGKVNFYKTRPYSESSVAPSYVEDPFDINNSTDLSQFLVLKSPPKWLSRPCGASFGFGNKLISFNNLSKSVNEYQVVSDSNLSSQAIEFEEKLHKGDLESLCLERMKEATDKLEIDEWKTLSLLFQPNAREKLIEMLGFDKSSLKSKVDKLLLDLSEKKSNKEPAQEDSKKSKSKKNQNKKNKDKNSEDVKVAEDGEAPTLEEISNADADADADTVQNPFDVDNSNSSDLFLKSISKDGETLDDNIADLSISDPPHPLVEFSGSFSLENSEQEIDDLISKSLMLGCIEDAVSICIENDRFSDALVLAACSSPELVTKTQLAYFNKRGKSSPYVRLLYSIYSNDLTDVVRNSEIKEWPMVLSFICTYSQDNHFSHHCGQLGNRLETASAKNNDQDLIWGALLCYLVSGNVAKISLLWIKRHQQNDSGLKSTDSLSSLKTIASLHKFVEKLSVLVAAIDFVDPNVGTNQEIFSGGQRHLLSPLYDIYVDYAEFLVSQGLFTMCMEFLNKIPSGYSTKDSNGNDRVAALKYRLFNSGYVSWDESNPPSPDYVLSPIKSDEAQTSLLNSSTGAGSVNKNPTNNPQNFFQSSNYNQPPQNLNNTFNQNQFFNPNQSAGIAHFPPPPTSSAPYNHPQSQQQLGGFTPSHTASIPQIPKPQIQSSHSNFNSSYQNPLPPSPNNPNPNIGYLVNPYLNSGTGTSMASPIQPDISRPPINPPLTSMIPPPRPVNPQSIPTGATPPPQKEGAWNDPPMLTKHIKRSNPPVPKPPVISKPFPNGRSTPPLSQSSQNLAGSVQTEASGNLAYTSPPITSYNPIPPQFNQQQNQSAPSHPASFAPNFGGQENKFNAQPHIHQPNIYNPNQTFQDAQNPQPISTRGQVVSPPAQLSNRGVINPAQSANVNRNVGSHSSSKPQDPSSNLKYPSGDRSHMPEYWMPIYTRLQSLLEKCQKFVPDGQKRSVEDCNKRLQQLFDMMNNDSISKAGNGSEVTSSFSNLISSIESRNYHSANHEITGIMSSSSDLTSSMIGVKRMVEILKSLPV</sequence>
<feature type="compositionally biased region" description="Basic and acidic residues" evidence="13">
    <location>
        <begin position="482"/>
        <end position="492"/>
    </location>
</feature>
<dbReference type="PANTHER" id="PTHR13923">
    <property type="entry name" value="SEC31-RELATED PROTEIN"/>
    <property type="match status" value="1"/>
</dbReference>
<feature type="compositionally biased region" description="Low complexity" evidence="13">
    <location>
        <begin position="1199"/>
        <end position="1210"/>
    </location>
</feature>
<feature type="compositionally biased region" description="Basic residues" evidence="13">
    <location>
        <begin position="470"/>
        <end position="481"/>
    </location>
</feature>
<dbReference type="Gene3D" id="1.25.40.1030">
    <property type="match status" value="1"/>
</dbReference>
<evidence type="ECO:0000256" key="6">
    <source>
        <dbReference type="ARBA" id="ARBA00022574"/>
    </source>
</evidence>
<feature type="compositionally biased region" description="Low complexity" evidence="13">
    <location>
        <begin position="888"/>
        <end position="908"/>
    </location>
</feature>
<dbReference type="GO" id="GO:0070971">
    <property type="term" value="C:endoplasmic reticulum exit site"/>
    <property type="evidence" value="ECO:0007669"/>
    <property type="project" value="TreeGrafter"/>
</dbReference>
<feature type="repeat" description="WD" evidence="12">
    <location>
        <begin position="230"/>
        <end position="272"/>
    </location>
</feature>
<dbReference type="Gene3D" id="1.20.940.10">
    <property type="entry name" value="Functional domain of the splicing factor Prp18"/>
    <property type="match status" value="1"/>
</dbReference>
<evidence type="ECO:0000313" key="15">
    <source>
        <dbReference type="Proteomes" id="UP000187455"/>
    </source>
</evidence>
<feature type="compositionally biased region" description="Polar residues" evidence="13">
    <location>
        <begin position="1071"/>
        <end position="1106"/>
    </location>
</feature>
<keyword evidence="5" id="KW-0813">Transport</keyword>
<dbReference type="GO" id="GO:0005198">
    <property type="term" value="F:structural molecule activity"/>
    <property type="evidence" value="ECO:0007669"/>
    <property type="project" value="TreeGrafter"/>
</dbReference>
<comment type="caution">
    <text evidence="14">The sequence shown here is derived from an EMBL/GenBank/DDBJ whole genome shotgun (WGS) entry which is preliminary data.</text>
</comment>
<reference evidence="14 15" key="1">
    <citation type="journal article" date="2016" name="Mol. Biol. Evol.">
        <title>Genome-Wide Survey of Gut Fungi (Harpellales) Reveals the First Horizontally Transferred Ubiquitin Gene from a Mosquito Host.</title>
        <authorList>
            <person name="Wang Y."/>
            <person name="White M.M."/>
            <person name="Kvist S."/>
            <person name="Moncalvo J.M."/>
        </authorList>
    </citation>
    <scope>NUCLEOTIDE SEQUENCE [LARGE SCALE GENOMIC DNA]</scope>
    <source>
        <strain evidence="14 15">ALG-7-W6</strain>
    </source>
</reference>
<feature type="repeat" description="WD" evidence="12">
    <location>
        <begin position="122"/>
        <end position="164"/>
    </location>
</feature>
<accession>A0A1R0H4S8</accession>
<comment type="subcellular location">
    <subcellularLocation>
        <location evidence="1">Endoplasmic reticulum</location>
    </subcellularLocation>
</comment>
<dbReference type="InterPro" id="IPR040251">
    <property type="entry name" value="SEC31-like"/>
</dbReference>
<dbReference type="GO" id="GO:0007029">
    <property type="term" value="P:endoplasmic reticulum organization"/>
    <property type="evidence" value="ECO:0007669"/>
    <property type="project" value="TreeGrafter"/>
</dbReference>
<evidence type="ECO:0000256" key="10">
    <source>
        <dbReference type="ARBA" id="ARBA00022927"/>
    </source>
</evidence>
<feature type="region of interest" description="Disordered" evidence="13">
    <location>
        <begin position="455"/>
        <end position="520"/>
    </location>
</feature>
<evidence type="ECO:0000256" key="7">
    <source>
        <dbReference type="ARBA" id="ARBA00022737"/>
    </source>
</evidence>
<protein>
    <recommendedName>
        <fullName evidence="4">Protein transport protein SEC31</fullName>
    </recommendedName>
    <alternativeName>
        <fullName evidence="3">Protein transport protein sec31</fullName>
    </alternativeName>
</protein>
<dbReference type="InterPro" id="IPR015943">
    <property type="entry name" value="WD40/YVTN_repeat-like_dom_sf"/>
</dbReference>
<dbReference type="PROSITE" id="PS50082">
    <property type="entry name" value="WD_REPEATS_2"/>
    <property type="match status" value="3"/>
</dbReference>
<feature type="compositionally biased region" description="Polar residues" evidence="13">
    <location>
        <begin position="922"/>
        <end position="945"/>
    </location>
</feature>
<comment type="function">
    <text evidence="11">Component of the coat protein complex II (COPII) which promotes the formation of transport vesicles from the endoplasmic reticulum (ER). The coat has two main functions, the physical deformation of the endoplasmic reticulum membrane into vesicles and the selection of cargo molecules.</text>
</comment>
<evidence type="ECO:0000256" key="5">
    <source>
        <dbReference type="ARBA" id="ARBA00022448"/>
    </source>
</evidence>
<dbReference type="GO" id="GO:0030127">
    <property type="term" value="C:COPII vesicle coat"/>
    <property type="evidence" value="ECO:0007669"/>
    <property type="project" value="TreeGrafter"/>
</dbReference>
<feature type="compositionally biased region" description="Basic and acidic residues" evidence="13">
    <location>
        <begin position="455"/>
        <end position="469"/>
    </location>
</feature>
<keyword evidence="6 12" id="KW-0853">WD repeat</keyword>
<comment type="similarity">
    <text evidence="2">Belongs to the WD repeat SEC31 family.</text>
</comment>
<evidence type="ECO:0000256" key="9">
    <source>
        <dbReference type="ARBA" id="ARBA00022892"/>
    </source>
</evidence>
<dbReference type="PANTHER" id="PTHR13923:SF11">
    <property type="entry name" value="SECRETORY 31, ISOFORM D"/>
    <property type="match status" value="1"/>
</dbReference>
<gene>
    <name evidence="14" type="ORF">AYI68_g1755</name>
</gene>
<dbReference type="SUPFAM" id="SSF50978">
    <property type="entry name" value="WD40 repeat-like"/>
    <property type="match status" value="1"/>
</dbReference>
<dbReference type="PROSITE" id="PS50294">
    <property type="entry name" value="WD_REPEATS_REGION"/>
    <property type="match status" value="1"/>
</dbReference>
<feature type="compositionally biased region" description="Polar residues" evidence="13">
    <location>
        <begin position="1149"/>
        <end position="1198"/>
    </location>
</feature>
<evidence type="ECO:0000256" key="11">
    <source>
        <dbReference type="ARBA" id="ARBA00025471"/>
    </source>
</evidence>
<dbReference type="SMART" id="SM00320">
    <property type="entry name" value="WD40"/>
    <property type="match status" value="5"/>
</dbReference>
<evidence type="ECO:0000256" key="3">
    <source>
        <dbReference type="ARBA" id="ARBA00013507"/>
    </source>
</evidence>
<dbReference type="InterPro" id="IPR036322">
    <property type="entry name" value="WD40_repeat_dom_sf"/>
</dbReference>